<dbReference type="EMBL" id="VSSQ01000191">
    <property type="protein sequence ID" value="MPL84568.1"/>
    <property type="molecule type" value="Genomic_DNA"/>
</dbReference>
<organism evidence="1">
    <name type="scientific">bioreactor metagenome</name>
    <dbReference type="NCBI Taxonomy" id="1076179"/>
    <lineage>
        <taxon>unclassified sequences</taxon>
        <taxon>metagenomes</taxon>
        <taxon>ecological metagenomes</taxon>
    </lineage>
</organism>
<dbReference type="AlphaFoldDB" id="A0A644UZR3"/>
<reference evidence="1" key="1">
    <citation type="submission" date="2019-08" db="EMBL/GenBank/DDBJ databases">
        <authorList>
            <person name="Kucharzyk K."/>
            <person name="Murdoch R.W."/>
            <person name="Higgins S."/>
            <person name="Loffler F."/>
        </authorList>
    </citation>
    <scope>NUCLEOTIDE SEQUENCE</scope>
</reference>
<accession>A0A644UZR3</accession>
<dbReference type="Gene3D" id="3.10.450.40">
    <property type="match status" value="1"/>
</dbReference>
<gene>
    <name evidence="1" type="ORF">SDC9_30533</name>
</gene>
<sequence length="129" mass="14396">MVEVDYGCDIDSSLEIDPLTGDFKIVEGLDNASQSVKNRLETRLDELLVLGYSNYGNQSYEELGNTDIDTAIGHIEIYTRSALLEEPLVQDLIEIKISFENNSIRGDLVIQLTNGEILPINFDINEGDD</sequence>
<protein>
    <recommendedName>
        <fullName evidence="2">DUF2634 domain-containing protein</fullName>
    </recommendedName>
</protein>
<comment type="caution">
    <text evidence="1">The sequence shown here is derived from an EMBL/GenBank/DDBJ whole genome shotgun (WGS) entry which is preliminary data.</text>
</comment>
<proteinExistence type="predicted"/>
<evidence type="ECO:0008006" key="2">
    <source>
        <dbReference type="Google" id="ProtNLM"/>
    </source>
</evidence>
<evidence type="ECO:0000313" key="1">
    <source>
        <dbReference type="EMBL" id="MPL84568.1"/>
    </source>
</evidence>
<name>A0A644UZR3_9ZZZZ</name>